<feature type="transmembrane region" description="Helical" evidence="1">
    <location>
        <begin position="66"/>
        <end position="87"/>
    </location>
</feature>
<feature type="transmembrane region" description="Helical" evidence="1">
    <location>
        <begin position="12"/>
        <end position="32"/>
    </location>
</feature>
<sequence>MIGKYKFNDLISGSFILVTILITFLTLTGYLGKFNYILDLTADFKAQYLVIGFWTFFFFLLTQNKLWLVISLSCILLNLMEIVPWYLPESASATETTTGQLRVFQSNVLYNNKKSSKVISLVREEKPDIAVFIEVSKVWAKELAALKDLLPYSVLSQDSDNFGTALFSKFPLEKVSFEEFQGPRKTIIATIKYQGKEVIVMGTHPNYPLEKVGFIQRNSQLETMADYLAKVNNSVRLMGDN</sequence>
<reference evidence="3 4" key="1">
    <citation type="submission" date="2024-09" db="EMBL/GenBank/DDBJ databases">
        <title>Floridaenema gen nov. (Aerosakkonemataceae, Aerosakkonematales ord. nov., Cyanobacteria) from benthic tropical and subtropical fresh waters, with the description of four new species.</title>
        <authorList>
            <person name="Moretto J.A."/>
            <person name="Berthold D.E."/>
            <person name="Lefler F.W."/>
            <person name="Huang I.-S."/>
            <person name="Laughinghouse H. IV."/>
        </authorList>
    </citation>
    <scope>NUCLEOTIDE SEQUENCE [LARGE SCALE GENOMIC DNA]</scope>
    <source>
        <strain evidence="3 4">BLCC-F46</strain>
    </source>
</reference>
<evidence type="ECO:0000256" key="1">
    <source>
        <dbReference type="SAM" id="Phobius"/>
    </source>
</evidence>
<dbReference type="InterPro" id="IPR036691">
    <property type="entry name" value="Endo/exonu/phosph_ase_sf"/>
</dbReference>
<protein>
    <submittedName>
        <fullName evidence="3">Endonuclease/exonuclease/phosphatase family protein</fullName>
    </submittedName>
</protein>
<keyword evidence="1" id="KW-1133">Transmembrane helix</keyword>
<gene>
    <name evidence="3" type="ORF">ACE1CC_34665</name>
</gene>
<dbReference type="Gene3D" id="3.60.10.10">
    <property type="entry name" value="Endonuclease/exonuclease/phosphatase"/>
    <property type="match status" value="1"/>
</dbReference>
<evidence type="ECO:0000313" key="3">
    <source>
        <dbReference type="EMBL" id="MFB2882019.1"/>
    </source>
</evidence>
<keyword evidence="3" id="KW-0378">Hydrolase</keyword>
<dbReference type="InterPro" id="IPR005135">
    <property type="entry name" value="Endo/exonuclease/phosphatase"/>
</dbReference>
<keyword evidence="3" id="KW-0540">Nuclease</keyword>
<keyword evidence="3" id="KW-0255">Endonuclease</keyword>
<name>A0ABV4XGW1_9CYAN</name>
<dbReference type="GO" id="GO:0004519">
    <property type="term" value="F:endonuclease activity"/>
    <property type="evidence" value="ECO:0007669"/>
    <property type="project" value="UniProtKB-KW"/>
</dbReference>
<dbReference type="EMBL" id="JBHFNQ010000256">
    <property type="protein sequence ID" value="MFB2882019.1"/>
    <property type="molecule type" value="Genomic_DNA"/>
</dbReference>
<accession>A0ABV4XGW1</accession>
<evidence type="ECO:0000259" key="2">
    <source>
        <dbReference type="Pfam" id="PF03372"/>
    </source>
</evidence>
<keyword evidence="1" id="KW-0472">Membrane</keyword>
<feature type="transmembrane region" description="Helical" evidence="1">
    <location>
        <begin position="44"/>
        <end position="61"/>
    </location>
</feature>
<keyword evidence="1" id="KW-0812">Transmembrane</keyword>
<dbReference type="Proteomes" id="UP001576774">
    <property type="component" value="Unassembled WGS sequence"/>
</dbReference>
<keyword evidence="4" id="KW-1185">Reference proteome</keyword>
<evidence type="ECO:0000313" key="4">
    <source>
        <dbReference type="Proteomes" id="UP001576774"/>
    </source>
</evidence>
<feature type="domain" description="Endonuclease/exonuclease/phosphatase" evidence="2">
    <location>
        <begin position="106"/>
        <end position="211"/>
    </location>
</feature>
<dbReference type="RefSeq" id="WP_413274980.1">
    <property type="nucleotide sequence ID" value="NZ_JBHFNQ010000256.1"/>
</dbReference>
<dbReference type="SUPFAM" id="SSF56219">
    <property type="entry name" value="DNase I-like"/>
    <property type="match status" value="1"/>
</dbReference>
<organism evidence="3 4">
    <name type="scientific">Floridaenema aerugineum BLCC-F46</name>
    <dbReference type="NCBI Taxonomy" id="3153654"/>
    <lineage>
        <taxon>Bacteria</taxon>
        <taxon>Bacillati</taxon>
        <taxon>Cyanobacteriota</taxon>
        <taxon>Cyanophyceae</taxon>
        <taxon>Oscillatoriophycideae</taxon>
        <taxon>Aerosakkonematales</taxon>
        <taxon>Aerosakkonemataceae</taxon>
        <taxon>Floridanema</taxon>
        <taxon>Floridanema aerugineum</taxon>
    </lineage>
</organism>
<comment type="caution">
    <text evidence="3">The sequence shown here is derived from an EMBL/GenBank/DDBJ whole genome shotgun (WGS) entry which is preliminary data.</text>
</comment>
<dbReference type="Pfam" id="PF03372">
    <property type="entry name" value="Exo_endo_phos"/>
    <property type="match status" value="1"/>
</dbReference>
<proteinExistence type="predicted"/>